<name>A0A7X6DSN7_9BACT</name>
<organism evidence="3 4">
    <name type="scientific">Candidatus Manganitrophus noduliformans</name>
    <dbReference type="NCBI Taxonomy" id="2606439"/>
    <lineage>
        <taxon>Bacteria</taxon>
        <taxon>Pseudomonadati</taxon>
        <taxon>Nitrospirota</taxon>
        <taxon>Nitrospiria</taxon>
        <taxon>Candidatus Troglogloeales</taxon>
        <taxon>Candidatus Manganitrophaceae</taxon>
        <taxon>Candidatus Manganitrophus</taxon>
    </lineage>
</organism>
<dbReference type="InterPro" id="IPR005031">
    <property type="entry name" value="COQ10_START"/>
</dbReference>
<dbReference type="SUPFAM" id="SSF55961">
    <property type="entry name" value="Bet v1-like"/>
    <property type="match status" value="1"/>
</dbReference>
<dbReference type="Proteomes" id="UP000534783">
    <property type="component" value="Unassembled WGS sequence"/>
</dbReference>
<dbReference type="RefSeq" id="WP_168062618.1">
    <property type="nucleotide sequence ID" value="NZ_VTOW01000004.1"/>
</dbReference>
<comment type="similarity">
    <text evidence="1">Belongs to the ribosome association toxin RatA family.</text>
</comment>
<reference evidence="3 4" key="1">
    <citation type="journal article" date="2020" name="Nature">
        <title>Bacterial chemolithoautotrophy via manganese oxidation.</title>
        <authorList>
            <person name="Yu H."/>
            <person name="Leadbetter J.R."/>
        </authorList>
    </citation>
    <scope>NUCLEOTIDE SEQUENCE [LARGE SCALE GENOMIC DNA]</scope>
    <source>
        <strain evidence="3 4">Mn-1</strain>
    </source>
</reference>
<dbReference type="InterPro" id="IPR047137">
    <property type="entry name" value="ORF3"/>
</dbReference>
<evidence type="ECO:0000256" key="1">
    <source>
        <dbReference type="ARBA" id="ARBA00008918"/>
    </source>
</evidence>
<dbReference type="EMBL" id="VTOW01000004">
    <property type="protein sequence ID" value="NKE72673.1"/>
    <property type="molecule type" value="Genomic_DNA"/>
</dbReference>
<dbReference type="AlphaFoldDB" id="A0A7X6DSN7"/>
<comment type="caution">
    <text evidence="3">The sequence shown here is derived from an EMBL/GenBank/DDBJ whole genome shotgun (WGS) entry which is preliminary data.</text>
</comment>
<dbReference type="CDD" id="cd07817">
    <property type="entry name" value="SRPBCC_8"/>
    <property type="match status" value="1"/>
</dbReference>
<evidence type="ECO:0000259" key="2">
    <source>
        <dbReference type="Pfam" id="PF03364"/>
    </source>
</evidence>
<proteinExistence type="inferred from homology"/>
<dbReference type="PANTHER" id="PTHR33824">
    <property type="entry name" value="POLYKETIDE CYCLASE/DEHYDRASE AND LIPID TRANSPORT SUPERFAMILY PROTEIN"/>
    <property type="match status" value="1"/>
</dbReference>
<protein>
    <submittedName>
        <fullName evidence="3">SRPBCC family protein</fullName>
    </submittedName>
</protein>
<dbReference type="InterPro" id="IPR023393">
    <property type="entry name" value="START-like_dom_sf"/>
</dbReference>
<accession>A0A7X6DSN7</accession>
<feature type="domain" description="Coenzyme Q-binding protein COQ10 START" evidence="2">
    <location>
        <begin position="12"/>
        <end position="131"/>
    </location>
</feature>
<dbReference type="Pfam" id="PF03364">
    <property type="entry name" value="Polyketide_cyc"/>
    <property type="match status" value="1"/>
</dbReference>
<gene>
    <name evidence="3" type="ORF">MNODULE_18135</name>
</gene>
<dbReference type="PANTHER" id="PTHR33824:SF7">
    <property type="entry name" value="POLYKETIDE CYCLASE_DEHYDRASE AND LIPID TRANSPORT SUPERFAMILY PROTEIN"/>
    <property type="match status" value="1"/>
</dbReference>
<evidence type="ECO:0000313" key="4">
    <source>
        <dbReference type="Proteomes" id="UP000534783"/>
    </source>
</evidence>
<keyword evidence="4" id="KW-1185">Reference proteome</keyword>
<sequence>MEIKKAVTVLKSPEELYRYWRKFDMLPNFMKNLEAVTPLGDRRSHWRAKGPAAQVFEWDAEITEDQINERIAWRSLEGADVEQAGAVTFKKAPGDRGTEVRVRMEYNAPGGKLGAAAAKLIGDDPGTRVYEDLRRFKALMETGEIPVNNGEPARPK</sequence>
<evidence type="ECO:0000313" key="3">
    <source>
        <dbReference type="EMBL" id="NKE72673.1"/>
    </source>
</evidence>
<dbReference type="Gene3D" id="3.30.530.20">
    <property type="match status" value="1"/>
</dbReference>